<evidence type="ECO:0000313" key="1">
    <source>
        <dbReference type="EMBL" id="ANZ30177.1"/>
    </source>
</evidence>
<protein>
    <submittedName>
        <fullName evidence="1">Uncharacterized protein</fullName>
    </submittedName>
</protein>
<keyword evidence="2" id="KW-1185">Reference proteome</keyword>
<sequence length="99" mass="11766">MNQVKVYDKAKWHLESESDASYEEKLQHLTVIMNWLKDKGLLNKYGLEIYELGIDEEFSLTSQMLTDEGKELLDKCYDKWLQNLRYGEIPSLEVFNKML</sequence>
<dbReference type="Proteomes" id="UP000093052">
    <property type="component" value="Chromosome"/>
</dbReference>
<name>A0AAN1D6N7_PARTM</name>
<reference evidence="2" key="1">
    <citation type="journal article" date="2016" name="Genome Announc.">
        <title>Complete Genome Sequence of Geobacillus thermoglucosidasius NCIMB 11955, the Progenitor of a Bioethanol Production Strain.</title>
        <authorList>
            <person name="Sheng L."/>
            <person name="Zhang Y."/>
            <person name="Minton N.P."/>
        </authorList>
    </citation>
    <scope>NUCLEOTIDE SEQUENCE [LARGE SCALE GENOMIC DNA]</scope>
    <source>
        <strain evidence="2">NCIMB 11955</strain>
    </source>
</reference>
<evidence type="ECO:0000313" key="2">
    <source>
        <dbReference type="Proteomes" id="UP000093052"/>
    </source>
</evidence>
<organism evidence="1 2">
    <name type="scientific">Parageobacillus thermoglucosidasius</name>
    <name type="common">Geobacillus thermoglucosidasius</name>
    <dbReference type="NCBI Taxonomy" id="1426"/>
    <lineage>
        <taxon>Bacteria</taxon>
        <taxon>Bacillati</taxon>
        <taxon>Bacillota</taxon>
        <taxon>Bacilli</taxon>
        <taxon>Bacillales</taxon>
        <taxon>Anoxybacillaceae</taxon>
        <taxon>Parageobacillus</taxon>
    </lineage>
</organism>
<dbReference type="AlphaFoldDB" id="A0AAN1D6N7"/>
<gene>
    <name evidence="1" type="ORF">BCV53_08800</name>
</gene>
<dbReference type="KEGG" id="ptl:AOT13_08790"/>
<accession>A0AAN1D6N7</accession>
<proteinExistence type="predicted"/>
<dbReference type="RefSeq" id="WP_013877230.1">
    <property type="nucleotide sequence ID" value="NZ_AP025621.1"/>
</dbReference>
<dbReference type="EMBL" id="CP016622">
    <property type="protein sequence ID" value="ANZ30177.1"/>
    <property type="molecule type" value="Genomic_DNA"/>
</dbReference>
<dbReference type="GeneID" id="56925555"/>